<dbReference type="PROSITE" id="PS51257">
    <property type="entry name" value="PROKAR_LIPOPROTEIN"/>
    <property type="match status" value="1"/>
</dbReference>
<protein>
    <submittedName>
        <fullName evidence="4">Uncharacterized protein</fullName>
    </submittedName>
</protein>
<dbReference type="EMBL" id="VNHX01000027">
    <property type="protein sequence ID" value="TYP89433.1"/>
    <property type="molecule type" value="Genomic_DNA"/>
</dbReference>
<organism evidence="4 5">
    <name type="scientific">Sphingobacterium allocomposti</name>
    <dbReference type="NCBI Taxonomy" id="415956"/>
    <lineage>
        <taxon>Bacteria</taxon>
        <taxon>Pseudomonadati</taxon>
        <taxon>Bacteroidota</taxon>
        <taxon>Sphingobacteriia</taxon>
        <taxon>Sphingobacteriales</taxon>
        <taxon>Sphingobacteriaceae</taxon>
        <taxon>Sphingobacterium</taxon>
    </lineage>
</organism>
<gene>
    <name evidence="4" type="ORF">BC792_12734</name>
</gene>
<accession>A0A5S5D072</accession>
<proteinExistence type="predicted"/>
<feature type="transmembrane region" description="Helical" evidence="2">
    <location>
        <begin position="187"/>
        <end position="205"/>
    </location>
</feature>
<dbReference type="AlphaFoldDB" id="A0A5S5D072"/>
<feature type="chain" id="PRO_5024413528" evidence="3">
    <location>
        <begin position="19"/>
        <end position="211"/>
    </location>
</feature>
<reference evidence="4 5" key="1">
    <citation type="submission" date="2019-07" db="EMBL/GenBank/DDBJ databases">
        <title>Genomic Encyclopedia of Archaeal and Bacterial Type Strains, Phase II (KMG-II): from individual species to whole genera.</title>
        <authorList>
            <person name="Goeker M."/>
        </authorList>
    </citation>
    <scope>NUCLEOTIDE SEQUENCE [LARGE SCALE GENOMIC DNA]</scope>
    <source>
        <strain evidence="4 5">DSM 18850</strain>
    </source>
</reference>
<dbReference type="Proteomes" id="UP000325105">
    <property type="component" value="Unassembled WGS sequence"/>
</dbReference>
<keyword evidence="2" id="KW-1133">Transmembrane helix</keyword>
<keyword evidence="3" id="KW-0732">Signal</keyword>
<evidence type="ECO:0000256" key="3">
    <source>
        <dbReference type="SAM" id="SignalP"/>
    </source>
</evidence>
<dbReference type="OrthoDB" id="710332at2"/>
<dbReference type="RefSeq" id="WP_148910029.1">
    <property type="nucleotide sequence ID" value="NZ_VNHX01000027.1"/>
</dbReference>
<evidence type="ECO:0000256" key="2">
    <source>
        <dbReference type="SAM" id="Phobius"/>
    </source>
</evidence>
<evidence type="ECO:0000313" key="4">
    <source>
        <dbReference type="EMBL" id="TYP89433.1"/>
    </source>
</evidence>
<sequence>MRNLTKLLALAVMVAAFASCGLSKKFRSKQAYELESVEKRDSSEISSAVSTTNVKEQSVDKGVIVTDREVTTVTEKGGKSKVTVKKGDLKPGDNYLKDSAGVVVKAILDTLNKTLTLEVNAPAERITRTEKERITERKDNTTNREERKDQQQQKHVAVSGESRRSEGASSSVSESSPDRLAVFLSRFGWWIGLGVVVVFLAWWFFGVGRKK</sequence>
<feature type="region of interest" description="Disordered" evidence="1">
    <location>
        <begin position="128"/>
        <end position="174"/>
    </location>
</feature>
<keyword evidence="2" id="KW-0472">Membrane</keyword>
<evidence type="ECO:0000313" key="5">
    <source>
        <dbReference type="Proteomes" id="UP000325105"/>
    </source>
</evidence>
<keyword evidence="2" id="KW-0812">Transmembrane</keyword>
<comment type="caution">
    <text evidence="4">The sequence shown here is derived from an EMBL/GenBank/DDBJ whole genome shotgun (WGS) entry which is preliminary data.</text>
</comment>
<name>A0A5S5D072_9SPHI</name>
<feature type="signal peptide" evidence="3">
    <location>
        <begin position="1"/>
        <end position="18"/>
    </location>
</feature>
<evidence type="ECO:0000256" key="1">
    <source>
        <dbReference type="SAM" id="MobiDB-lite"/>
    </source>
</evidence>
<keyword evidence="5" id="KW-1185">Reference proteome</keyword>
<feature type="compositionally biased region" description="Basic and acidic residues" evidence="1">
    <location>
        <begin position="128"/>
        <end position="152"/>
    </location>
</feature>